<organism evidence="1 2">
    <name type="scientific">Caerostris extrusa</name>
    <name type="common">Bark spider</name>
    <name type="synonym">Caerostris bankana</name>
    <dbReference type="NCBI Taxonomy" id="172846"/>
    <lineage>
        <taxon>Eukaryota</taxon>
        <taxon>Metazoa</taxon>
        <taxon>Ecdysozoa</taxon>
        <taxon>Arthropoda</taxon>
        <taxon>Chelicerata</taxon>
        <taxon>Arachnida</taxon>
        <taxon>Araneae</taxon>
        <taxon>Araneomorphae</taxon>
        <taxon>Entelegynae</taxon>
        <taxon>Araneoidea</taxon>
        <taxon>Araneidae</taxon>
        <taxon>Caerostris</taxon>
    </lineage>
</organism>
<comment type="caution">
    <text evidence="1">The sequence shown here is derived from an EMBL/GenBank/DDBJ whole genome shotgun (WGS) entry which is preliminary data.</text>
</comment>
<gene>
    <name evidence="1" type="ORF">CEXT_46511</name>
</gene>
<accession>A0AAV4MPP6</accession>
<keyword evidence="2" id="KW-1185">Reference proteome</keyword>
<dbReference type="AlphaFoldDB" id="A0AAV4MPP6"/>
<protein>
    <submittedName>
        <fullName evidence="1">Uncharacterized protein</fullName>
    </submittedName>
</protein>
<dbReference type="Proteomes" id="UP001054945">
    <property type="component" value="Unassembled WGS sequence"/>
</dbReference>
<evidence type="ECO:0000313" key="1">
    <source>
        <dbReference type="EMBL" id="GIX74312.1"/>
    </source>
</evidence>
<reference evidence="1 2" key="1">
    <citation type="submission" date="2021-06" db="EMBL/GenBank/DDBJ databases">
        <title>Caerostris extrusa draft genome.</title>
        <authorList>
            <person name="Kono N."/>
            <person name="Arakawa K."/>
        </authorList>
    </citation>
    <scope>NUCLEOTIDE SEQUENCE [LARGE SCALE GENOMIC DNA]</scope>
</reference>
<proteinExistence type="predicted"/>
<dbReference type="EMBL" id="BPLR01002497">
    <property type="protein sequence ID" value="GIX74312.1"/>
    <property type="molecule type" value="Genomic_DNA"/>
</dbReference>
<sequence length="115" mass="13097">MNLTEKEKVLISAKYGICKKSTGNIFSFSSLPPSILCNYVPQPFLKQQFYLQLPRDRMLNRYRNASPLISLSDGHSIIFYENAIVEKERQSSFVPQVDQEVLITCLRALTGKLPA</sequence>
<name>A0AAV4MPP6_CAEEX</name>
<evidence type="ECO:0000313" key="2">
    <source>
        <dbReference type="Proteomes" id="UP001054945"/>
    </source>
</evidence>